<reference evidence="4 5" key="1">
    <citation type="submission" date="2015-09" db="EMBL/GenBank/DDBJ databases">
        <title>Draft genome of the parasitic nematode Teladorsagia circumcincta isolate WARC Sus (inbred).</title>
        <authorList>
            <person name="Mitreva M."/>
        </authorList>
    </citation>
    <scope>NUCLEOTIDE SEQUENCE [LARGE SCALE GENOMIC DNA]</scope>
    <source>
        <strain evidence="4 5">S</strain>
    </source>
</reference>
<dbReference type="GO" id="GO:0042302">
    <property type="term" value="F:structural constituent of cuticle"/>
    <property type="evidence" value="ECO:0007669"/>
    <property type="project" value="InterPro"/>
</dbReference>
<evidence type="ECO:0000313" key="5">
    <source>
        <dbReference type="Proteomes" id="UP000230423"/>
    </source>
</evidence>
<sequence>KTFGRRTPAADRMDEKEIAGYRRLTFAGVAVSAVATMTSIVVVPLLFSYAQNVQSHLDVELRFCVMNTHNLFDEMKKRFQALLRRRRLLEP</sequence>
<gene>
    <name evidence="4" type="ORF">TELCIR_21997</name>
</gene>
<keyword evidence="5" id="KW-1185">Reference proteome</keyword>
<dbReference type="EMBL" id="KZ374278">
    <property type="protein sequence ID" value="PIO56603.1"/>
    <property type="molecule type" value="Genomic_DNA"/>
</dbReference>
<accession>A0A2G9TF71</accession>
<keyword evidence="2" id="KW-0812">Transmembrane</keyword>
<dbReference type="Proteomes" id="UP000230423">
    <property type="component" value="Unassembled WGS sequence"/>
</dbReference>
<feature type="domain" description="Nematode cuticle collagen N-terminal" evidence="3">
    <location>
        <begin position="23"/>
        <end position="75"/>
    </location>
</feature>
<evidence type="ECO:0000313" key="4">
    <source>
        <dbReference type="EMBL" id="PIO56603.1"/>
    </source>
</evidence>
<organism evidence="4 5">
    <name type="scientific">Teladorsagia circumcincta</name>
    <name type="common">Brown stomach worm</name>
    <name type="synonym">Ostertagia circumcincta</name>
    <dbReference type="NCBI Taxonomy" id="45464"/>
    <lineage>
        <taxon>Eukaryota</taxon>
        <taxon>Metazoa</taxon>
        <taxon>Ecdysozoa</taxon>
        <taxon>Nematoda</taxon>
        <taxon>Chromadorea</taxon>
        <taxon>Rhabditida</taxon>
        <taxon>Rhabditina</taxon>
        <taxon>Rhabditomorpha</taxon>
        <taxon>Strongyloidea</taxon>
        <taxon>Trichostrongylidae</taxon>
        <taxon>Teladorsagia</taxon>
    </lineage>
</organism>
<dbReference type="GO" id="GO:0005581">
    <property type="term" value="C:collagen trimer"/>
    <property type="evidence" value="ECO:0007669"/>
    <property type="project" value="UniProtKB-KW"/>
</dbReference>
<feature type="non-terminal residue" evidence="4">
    <location>
        <position position="1"/>
    </location>
</feature>
<protein>
    <submittedName>
        <fullName evidence="4">Nematode cuticle collagen domain protein</fullName>
    </submittedName>
</protein>
<dbReference type="OrthoDB" id="5876527at2759"/>
<dbReference type="AlphaFoldDB" id="A0A2G9TF71"/>
<feature type="transmembrane region" description="Helical" evidence="2">
    <location>
        <begin position="21"/>
        <end position="47"/>
    </location>
</feature>
<evidence type="ECO:0000259" key="3">
    <source>
        <dbReference type="SMART" id="SM01088"/>
    </source>
</evidence>
<proteinExistence type="predicted"/>
<keyword evidence="1" id="KW-0677">Repeat</keyword>
<keyword evidence="2" id="KW-1133">Transmembrane helix</keyword>
<evidence type="ECO:0000256" key="2">
    <source>
        <dbReference type="SAM" id="Phobius"/>
    </source>
</evidence>
<keyword evidence="2" id="KW-0472">Membrane</keyword>
<dbReference type="InterPro" id="IPR002486">
    <property type="entry name" value="Col_cuticle_N"/>
</dbReference>
<evidence type="ECO:0000256" key="1">
    <source>
        <dbReference type="ARBA" id="ARBA00022737"/>
    </source>
</evidence>
<dbReference type="SMART" id="SM01088">
    <property type="entry name" value="Col_cuticle_N"/>
    <property type="match status" value="1"/>
</dbReference>
<name>A0A2G9TF71_TELCI</name>
<dbReference type="Pfam" id="PF01484">
    <property type="entry name" value="Col_cuticle_N"/>
    <property type="match status" value="1"/>
</dbReference>
<keyword evidence="4" id="KW-0176">Collagen</keyword>